<evidence type="ECO:0000256" key="1">
    <source>
        <dbReference type="SAM" id="SignalP"/>
    </source>
</evidence>
<name>A0ABN2THE5_9ACTN</name>
<evidence type="ECO:0000313" key="3">
    <source>
        <dbReference type="Proteomes" id="UP001501585"/>
    </source>
</evidence>
<dbReference type="RefSeq" id="WP_344164617.1">
    <property type="nucleotide sequence ID" value="NZ_BAAAPC010000020.1"/>
</dbReference>
<feature type="chain" id="PRO_5046491693" description="Lactococcin 972 family bacteriocin" evidence="1">
    <location>
        <begin position="27"/>
        <end position="99"/>
    </location>
</feature>
<dbReference type="InterPro" id="IPR006540">
    <property type="entry name" value="Lactococcin_972"/>
</dbReference>
<sequence length="99" mass="10397">MKSAKRISVATLMVAGIVVGSAGAAAAYEKVGGGKWIHGVSGLPRSGPVWSNYYHPSTCHGSTAVGVTTVRDDAEADLWSEATTIRALGNNQTYWRKSC</sequence>
<evidence type="ECO:0000313" key="2">
    <source>
        <dbReference type="EMBL" id="GAA2009595.1"/>
    </source>
</evidence>
<evidence type="ECO:0008006" key="4">
    <source>
        <dbReference type="Google" id="ProtNLM"/>
    </source>
</evidence>
<protein>
    <recommendedName>
        <fullName evidence="4">Lactococcin 972 family bacteriocin</fullName>
    </recommendedName>
</protein>
<dbReference type="Proteomes" id="UP001501585">
    <property type="component" value="Unassembled WGS sequence"/>
</dbReference>
<dbReference type="NCBIfam" id="TIGR01653">
    <property type="entry name" value="lactococcin_972"/>
    <property type="match status" value="1"/>
</dbReference>
<comment type="caution">
    <text evidence="2">The sequence shown here is derived from an EMBL/GenBank/DDBJ whole genome shotgun (WGS) entry which is preliminary data.</text>
</comment>
<feature type="signal peptide" evidence="1">
    <location>
        <begin position="1"/>
        <end position="26"/>
    </location>
</feature>
<dbReference type="EMBL" id="BAAAPC010000020">
    <property type="protein sequence ID" value="GAA2009595.1"/>
    <property type="molecule type" value="Genomic_DNA"/>
</dbReference>
<organism evidence="2 3">
    <name type="scientific">Nocardiopsis rhodophaea</name>
    <dbReference type="NCBI Taxonomy" id="280238"/>
    <lineage>
        <taxon>Bacteria</taxon>
        <taxon>Bacillati</taxon>
        <taxon>Actinomycetota</taxon>
        <taxon>Actinomycetes</taxon>
        <taxon>Streptosporangiales</taxon>
        <taxon>Nocardiopsidaceae</taxon>
        <taxon>Nocardiopsis</taxon>
    </lineage>
</organism>
<keyword evidence="1" id="KW-0732">Signal</keyword>
<gene>
    <name evidence="2" type="ORF">GCM10009799_41930</name>
</gene>
<reference evidence="2 3" key="1">
    <citation type="journal article" date="2019" name="Int. J. Syst. Evol. Microbiol.">
        <title>The Global Catalogue of Microorganisms (GCM) 10K type strain sequencing project: providing services to taxonomists for standard genome sequencing and annotation.</title>
        <authorList>
            <consortium name="The Broad Institute Genomics Platform"/>
            <consortium name="The Broad Institute Genome Sequencing Center for Infectious Disease"/>
            <person name="Wu L."/>
            <person name="Ma J."/>
        </authorList>
    </citation>
    <scope>NUCLEOTIDE SEQUENCE [LARGE SCALE GENOMIC DNA]</scope>
    <source>
        <strain evidence="2 3">JCM 15313</strain>
    </source>
</reference>
<accession>A0ABN2THE5</accession>
<proteinExistence type="predicted"/>
<dbReference type="Pfam" id="PF09683">
    <property type="entry name" value="Lactococcin_972"/>
    <property type="match status" value="1"/>
</dbReference>
<keyword evidence="3" id="KW-1185">Reference proteome</keyword>
<dbReference type="Gene3D" id="2.60.40.2850">
    <property type="match status" value="1"/>
</dbReference>